<protein>
    <recommendedName>
        <fullName evidence="3">Wadjet protein JetD C-terminal domain-containing protein</fullName>
    </recommendedName>
</protein>
<proteinExistence type="predicted"/>
<evidence type="ECO:0008006" key="3">
    <source>
        <dbReference type="Google" id="ProtNLM"/>
    </source>
</evidence>
<dbReference type="EMBL" id="JAEHFW010000002">
    <property type="protein sequence ID" value="MBK0380018.1"/>
    <property type="molecule type" value="Genomic_DNA"/>
</dbReference>
<dbReference type="RefSeq" id="WP_200066552.1">
    <property type="nucleotide sequence ID" value="NZ_JAEHFW010000002.1"/>
</dbReference>
<comment type="caution">
    <text evidence="1">The sequence shown here is derived from an EMBL/GenBank/DDBJ whole genome shotgun (WGS) entry which is preliminary data.</text>
</comment>
<dbReference type="AlphaFoldDB" id="A0A934UMS8"/>
<evidence type="ECO:0000313" key="1">
    <source>
        <dbReference type="EMBL" id="MBK0380018.1"/>
    </source>
</evidence>
<accession>A0A934UMS8</accession>
<organism evidence="1 2">
    <name type="scientific">Mucilaginibacter segetis</name>
    <dbReference type="NCBI Taxonomy" id="2793071"/>
    <lineage>
        <taxon>Bacteria</taxon>
        <taxon>Pseudomonadati</taxon>
        <taxon>Bacteroidota</taxon>
        <taxon>Sphingobacteriia</taxon>
        <taxon>Sphingobacteriales</taxon>
        <taxon>Sphingobacteriaceae</taxon>
        <taxon>Mucilaginibacter</taxon>
    </lineage>
</organism>
<dbReference type="Proteomes" id="UP000613193">
    <property type="component" value="Unassembled WGS sequence"/>
</dbReference>
<keyword evidence="2" id="KW-1185">Reference proteome</keyword>
<gene>
    <name evidence="1" type="ORF">I5M19_11910</name>
</gene>
<reference evidence="1" key="1">
    <citation type="submission" date="2020-12" db="EMBL/GenBank/DDBJ databases">
        <title>Bacterial novel species Mucilaginibacter sp. SD-g isolated from soil.</title>
        <authorList>
            <person name="Jung H.-Y."/>
        </authorList>
    </citation>
    <scope>NUCLEOTIDE SEQUENCE</scope>
    <source>
        <strain evidence="1">SD-g</strain>
    </source>
</reference>
<name>A0A934UMS8_9SPHI</name>
<evidence type="ECO:0000313" key="2">
    <source>
        <dbReference type="Proteomes" id="UP000613193"/>
    </source>
</evidence>
<sequence>MVLSKSLANIFLQLSKGEKIPASKFKGSLAAELLMEGILADIRSGRTRSLLYVPKVESLNAFLSNRFSITNLEHYVNTLSQDIITRADLIQAATNSKAKKVRTFTGFLVNCYEPVGATLNGENIKINPPAGTFQFIHDTKHFVPHPGLTIVGVENSENFSQIAKQRHLFENIRPLFVCRYPLNQSKDLIKWLQAIENPYLHYGDFDFAGIGIYLNEYKRHLGSRSTFFVPDHIELSIKTWGNRKLYDGQKINFDLKLVTEPKIHELISFIHQYKKGLEQEILIK</sequence>